<dbReference type="SUPFAM" id="SSF53335">
    <property type="entry name" value="S-adenosyl-L-methionine-dependent methyltransferases"/>
    <property type="match status" value="1"/>
</dbReference>
<dbReference type="SUPFAM" id="SSF50249">
    <property type="entry name" value="Nucleic acid-binding proteins"/>
    <property type="match status" value="1"/>
</dbReference>
<evidence type="ECO:0000259" key="6">
    <source>
        <dbReference type="PROSITE" id="PS50926"/>
    </source>
</evidence>
<dbReference type="AlphaFoldDB" id="A0A850R0W1"/>
<dbReference type="Proteomes" id="UP000563523">
    <property type="component" value="Unassembled WGS sequence"/>
</dbReference>
<dbReference type="PANTHER" id="PTHR11061">
    <property type="entry name" value="RNA M5U METHYLTRANSFERASE"/>
    <property type="match status" value="1"/>
</dbReference>
<dbReference type="Pfam" id="PF05958">
    <property type="entry name" value="tRNA_U5-meth_tr"/>
    <property type="match status" value="1"/>
</dbReference>
<dbReference type="NCBIfam" id="TIGR00479">
    <property type="entry name" value="rumA"/>
    <property type="match status" value="1"/>
</dbReference>
<keyword evidence="3 4" id="KW-0949">S-adenosyl-L-methionine</keyword>
<keyword evidence="1 4" id="KW-0489">Methyltransferase</keyword>
<reference evidence="7 8" key="1">
    <citation type="submission" date="2020-06" db="EMBL/GenBank/DDBJ databases">
        <authorList>
            <person name="Kang J."/>
        </authorList>
    </citation>
    <scope>NUCLEOTIDE SEQUENCE [LARGE SCALE GENOMIC DNA]</scope>
    <source>
        <strain evidence="7 8">DCY120</strain>
    </source>
</reference>
<dbReference type="EMBL" id="JABZEC010000005">
    <property type="protein sequence ID" value="NVY96719.1"/>
    <property type="molecule type" value="Genomic_DNA"/>
</dbReference>
<feature type="active site" description="Nucleophile" evidence="4">
    <location>
        <position position="411"/>
    </location>
</feature>
<dbReference type="PROSITE" id="PS01230">
    <property type="entry name" value="TRMA_1"/>
    <property type="match status" value="1"/>
</dbReference>
<dbReference type="PANTHER" id="PTHR11061:SF30">
    <property type="entry name" value="TRNA (URACIL(54)-C(5))-METHYLTRANSFERASE"/>
    <property type="match status" value="1"/>
</dbReference>
<evidence type="ECO:0000256" key="4">
    <source>
        <dbReference type="PROSITE-ProRule" id="PRU01024"/>
    </source>
</evidence>
<dbReference type="RefSeq" id="WP_176942885.1">
    <property type="nucleotide sequence ID" value="NZ_JABZEC010000005.1"/>
</dbReference>
<evidence type="ECO:0000256" key="3">
    <source>
        <dbReference type="ARBA" id="ARBA00022691"/>
    </source>
</evidence>
<dbReference type="FunFam" id="2.40.50.140:FF:000097">
    <property type="entry name" value="23S rRNA (uracil(1939)-C(5))-methyltransferase RlmD"/>
    <property type="match status" value="1"/>
</dbReference>
<evidence type="ECO:0000256" key="5">
    <source>
        <dbReference type="PROSITE-ProRule" id="PRU10015"/>
    </source>
</evidence>
<dbReference type="GO" id="GO:0070475">
    <property type="term" value="P:rRNA base methylation"/>
    <property type="evidence" value="ECO:0007669"/>
    <property type="project" value="TreeGrafter"/>
</dbReference>
<dbReference type="InterPro" id="IPR010280">
    <property type="entry name" value="U5_MeTrfase_fam"/>
</dbReference>
<dbReference type="Gene3D" id="3.40.50.150">
    <property type="entry name" value="Vaccinia Virus protein VP39"/>
    <property type="match status" value="1"/>
</dbReference>
<dbReference type="EC" id="2.1.1.190" evidence="7"/>
<dbReference type="InterPro" id="IPR002792">
    <property type="entry name" value="TRAM_dom"/>
</dbReference>
<comment type="caution">
    <text evidence="7">The sequence shown here is derived from an EMBL/GenBank/DDBJ whole genome shotgun (WGS) entry which is preliminary data.</text>
</comment>
<feature type="domain" description="TRAM" evidence="6">
    <location>
        <begin position="6"/>
        <end position="64"/>
    </location>
</feature>
<feature type="binding site" evidence="4">
    <location>
        <position position="315"/>
    </location>
    <ligand>
        <name>S-adenosyl-L-methionine</name>
        <dbReference type="ChEBI" id="CHEBI:59789"/>
    </ligand>
</feature>
<dbReference type="PROSITE" id="PS50926">
    <property type="entry name" value="TRAM"/>
    <property type="match status" value="1"/>
</dbReference>
<keyword evidence="8" id="KW-1185">Reference proteome</keyword>
<feature type="binding site" evidence="4">
    <location>
        <position position="336"/>
    </location>
    <ligand>
        <name>S-adenosyl-L-methionine</name>
        <dbReference type="ChEBI" id="CHEBI:59789"/>
    </ligand>
</feature>
<dbReference type="InterPro" id="IPR029063">
    <property type="entry name" value="SAM-dependent_MTases_sf"/>
</dbReference>
<evidence type="ECO:0000313" key="7">
    <source>
        <dbReference type="EMBL" id="NVY96719.1"/>
    </source>
</evidence>
<dbReference type="Pfam" id="PF01938">
    <property type="entry name" value="TRAM"/>
    <property type="match status" value="1"/>
</dbReference>
<feature type="binding site" evidence="4">
    <location>
        <position position="384"/>
    </location>
    <ligand>
        <name>S-adenosyl-L-methionine</name>
        <dbReference type="ChEBI" id="CHEBI:59789"/>
    </ligand>
</feature>
<protein>
    <submittedName>
        <fullName evidence="7">23S rRNA (Uracil(1939)-C(5))-methyltransferase RlmD</fullName>
        <ecNumber evidence="7">2.1.1.190</ecNumber>
    </submittedName>
</protein>
<dbReference type="InterPro" id="IPR030390">
    <property type="entry name" value="MeTrfase_TrmA_AS"/>
</dbReference>
<dbReference type="Gene3D" id="2.40.50.140">
    <property type="entry name" value="Nucleic acid-binding proteins"/>
    <property type="match status" value="1"/>
</dbReference>
<dbReference type="FunFam" id="2.40.50.1070:FF:000003">
    <property type="entry name" value="23S rRNA (Uracil-5-)-methyltransferase RumA"/>
    <property type="match status" value="1"/>
</dbReference>
<comment type="similarity">
    <text evidence="4">Belongs to the class I-like SAM-binding methyltransferase superfamily. RNA M5U methyltransferase family.</text>
</comment>
<evidence type="ECO:0000256" key="2">
    <source>
        <dbReference type="ARBA" id="ARBA00022679"/>
    </source>
</evidence>
<evidence type="ECO:0000256" key="1">
    <source>
        <dbReference type="ARBA" id="ARBA00022603"/>
    </source>
</evidence>
<dbReference type="Gene3D" id="2.40.50.1070">
    <property type="match status" value="1"/>
</dbReference>
<dbReference type="FunFam" id="3.40.50.150:FF:000009">
    <property type="entry name" value="23S rRNA (Uracil(1939)-C(5))-methyltransferase RlmD"/>
    <property type="match status" value="1"/>
</dbReference>
<dbReference type="PROSITE" id="PS51687">
    <property type="entry name" value="SAM_MT_RNA_M5U"/>
    <property type="match status" value="1"/>
</dbReference>
<keyword evidence="2 4" id="KW-0808">Transferase</keyword>
<proteinExistence type="inferred from homology"/>
<dbReference type="GO" id="GO:0070041">
    <property type="term" value="F:rRNA (uridine-C5-)-methyltransferase activity"/>
    <property type="evidence" value="ECO:0007669"/>
    <property type="project" value="UniProtKB-ARBA"/>
</dbReference>
<feature type="active site" evidence="5">
    <location>
        <position position="411"/>
    </location>
</feature>
<evidence type="ECO:0000313" key="8">
    <source>
        <dbReference type="Proteomes" id="UP000563523"/>
    </source>
</evidence>
<sequence>MKTTTTVTKNQVLTLEIIDLSYEGLGVAKVDGYSLFVSNALPEEKVEAVVTKVGRKYGFAKTLKIIKKSPYRVENFEQKYVQTGIAPLIHLAYPQQLQFKQQQVINNLSKQGLDSGLVQEIIGADEQFHYRNKAQIPVRTVAGQATTGFFRSRSHDLVALDDYLIQDPQIDTLINQIRDLCREIGLKGYDELHNRGEIRHIMVRRAYFTGEMMVVLVVTSKKTKLLPQLLQQLAQKPEITSLYVNVNSKKTNVILGSRFELVAGQEYITDQILGHQFRISPQSFYQVNPVQTQKLYQLALEAAQLQGDELVVDAYCGIGTIGICLANQAREVVGIEVVEAAVHDAQTNAAINNVHNARFIQGKTETVLAQWAQEKQAVDVLIVDPPRKGLDASLIASIRALKPQRIVYISCNPATLARDLQLLEADYQAQKVTPVDMFPLTKHVESVIALERK</sequence>
<name>A0A850R0W1_9LACO</name>
<dbReference type="CDD" id="cd02440">
    <property type="entry name" value="AdoMet_MTases"/>
    <property type="match status" value="1"/>
</dbReference>
<feature type="binding site" evidence="4">
    <location>
        <position position="286"/>
    </location>
    <ligand>
        <name>S-adenosyl-L-methionine</name>
        <dbReference type="ChEBI" id="CHEBI:59789"/>
    </ligand>
</feature>
<accession>A0A850R0W1</accession>
<gene>
    <name evidence="7" type="primary">rlmD</name>
    <name evidence="7" type="ORF">HU830_06055</name>
</gene>
<dbReference type="InterPro" id="IPR012340">
    <property type="entry name" value="NA-bd_OB-fold"/>
</dbReference>
<organism evidence="7 8">
    <name type="scientific">Bombilactobacillus apium</name>
    <dbReference type="NCBI Taxonomy" id="2675299"/>
    <lineage>
        <taxon>Bacteria</taxon>
        <taxon>Bacillati</taxon>
        <taxon>Bacillota</taxon>
        <taxon>Bacilli</taxon>
        <taxon>Lactobacillales</taxon>
        <taxon>Lactobacillaceae</taxon>
        <taxon>Bombilactobacillus</taxon>
    </lineage>
</organism>